<evidence type="ECO:0000256" key="1">
    <source>
        <dbReference type="ARBA" id="ARBA00022737"/>
    </source>
</evidence>
<dbReference type="SUPFAM" id="SSF50985">
    <property type="entry name" value="RCC1/BLIP-II"/>
    <property type="match status" value="1"/>
</dbReference>
<dbReference type="Gene3D" id="2.130.10.30">
    <property type="entry name" value="Regulator of chromosome condensation 1/beta-lactamase-inhibitor protein II"/>
    <property type="match status" value="2"/>
</dbReference>
<evidence type="ECO:0000256" key="2">
    <source>
        <dbReference type="PROSITE-ProRule" id="PRU00235"/>
    </source>
</evidence>
<feature type="repeat" description="RCC1" evidence="2">
    <location>
        <begin position="220"/>
        <end position="271"/>
    </location>
</feature>
<dbReference type="AlphaFoldDB" id="A0A1J4KY12"/>
<proteinExistence type="predicted"/>
<reference evidence="4" key="1">
    <citation type="submission" date="2016-10" db="EMBL/GenBank/DDBJ databases">
        <authorList>
            <person name="Benchimol M."/>
            <person name="Almeida L.G."/>
            <person name="Vasconcelos A.T."/>
            <person name="Perreira-Neves A."/>
            <person name="Rosa I.A."/>
            <person name="Tasca T."/>
            <person name="Bogo M.R."/>
            <person name="de Souza W."/>
        </authorList>
    </citation>
    <scope>NUCLEOTIDE SEQUENCE [LARGE SCALE GENOMIC DNA]</scope>
    <source>
        <strain evidence="4">K</strain>
    </source>
</reference>
<feature type="repeat" description="RCC1" evidence="2">
    <location>
        <begin position="1"/>
        <end position="49"/>
    </location>
</feature>
<sequence length="365" mass="38870">MTLISAGWNQFGQLGREGDCKIPSPVDFPPSEFICFSVGQLHSILVDKNGDLYGWGSNEDGGLGFANRTEVKKPTKIELNERVVWAACGYCVTAVLTESGRVLIISEGDPVQADIPEPCEYVCCGYYLVWAIGRSGTIYQCSSSPEDPCEKYELPEKTVQMDAGNGFAIAITADGQAFGFGDISPIPSTGKFEVIDSLQNVKVMKASAFEAHCIVISTDGKAYAWGSGGQGRLGLGSYDNSTVFVHVDKFDGKKVVDAAAGLAHSCFVTEDGSIYGCGNNEYGQALIGQIEMQPEPTKSEETKNVTAVECGNHTLAIIGGHPLKKPGIKVGAAAAAAGEHEKTKGVDKENEKEEKKNKSSCCLLI</sequence>
<feature type="compositionally biased region" description="Basic and acidic residues" evidence="3">
    <location>
        <begin position="338"/>
        <end position="357"/>
    </location>
</feature>
<dbReference type="PANTHER" id="PTHR22870:SF155">
    <property type="entry name" value="E3 UBIQUITIN-PROTEIN LIGASE HERC1-RELATED"/>
    <property type="match status" value="1"/>
</dbReference>
<accession>A0A1J4KY12</accession>
<dbReference type="EMBL" id="MLAK01000368">
    <property type="protein sequence ID" value="OHT14453.1"/>
    <property type="molecule type" value="Genomic_DNA"/>
</dbReference>
<dbReference type="InterPro" id="IPR000408">
    <property type="entry name" value="Reg_chr_condens"/>
</dbReference>
<feature type="repeat" description="RCC1" evidence="2">
    <location>
        <begin position="50"/>
        <end position="99"/>
    </location>
</feature>
<dbReference type="PRINTS" id="PR00633">
    <property type="entry name" value="RCCNDNSATION"/>
</dbReference>
<dbReference type="Pfam" id="PF00415">
    <property type="entry name" value="RCC1"/>
    <property type="match status" value="1"/>
</dbReference>
<dbReference type="PANTHER" id="PTHR22870">
    <property type="entry name" value="REGULATOR OF CHROMOSOME CONDENSATION"/>
    <property type="match status" value="1"/>
</dbReference>
<dbReference type="Pfam" id="PF13540">
    <property type="entry name" value="RCC1_2"/>
    <property type="match status" value="1"/>
</dbReference>
<dbReference type="VEuPathDB" id="TrichDB:TRFO_43048"/>
<comment type="caution">
    <text evidence="4">The sequence shown here is derived from an EMBL/GenBank/DDBJ whole genome shotgun (WGS) entry which is preliminary data.</text>
</comment>
<dbReference type="Proteomes" id="UP000179807">
    <property type="component" value="Unassembled WGS sequence"/>
</dbReference>
<evidence type="ECO:0000313" key="5">
    <source>
        <dbReference type="Proteomes" id="UP000179807"/>
    </source>
</evidence>
<dbReference type="InterPro" id="IPR009091">
    <property type="entry name" value="RCC1/BLIP-II"/>
</dbReference>
<keyword evidence="1" id="KW-0677">Repeat</keyword>
<evidence type="ECO:0000313" key="4">
    <source>
        <dbReference type="EMBL" id="OHT14453.1"/>
    </source>
</evidence>
<gene>
    <name evidence="4" type="ORF">TRFO_43048</name>
</gene>
<evidence type="ECO:0008006" key="6">
    <source>
        <dbReference type="Google" id="ProtNLM"/>
    </source>
</evidence>
<dbReference type="GeneID" id="94849304"/>
<dbReference type="PROSITE" id="PS50012">
    <property type="entry name" value="RCC1_3"/>
    <property type="match status" value="3"/>
</dbReference>
<dbReference type="OrthoDB" id="5370059at2759"/>
<name>A0A1J4KY12_9EUKA</name>
<protein>
    <recommendedName>
        <fullName evidence="6">Regulator of chromosome condensation</fullName>
    </recommendedName>
</protein>
<dbReference type="InterPro" id="IPR051210">
    <property type="entry name" value="Ub_ligase/GEF_domain"/>
</dbReference>
<feature type="region of interest" description="Disordered" evidence="3">
    <location>
        <begin position="332"/>
        <end position="365"/>
    </location>
</feature>
<dbReference type="RefSeq" id="XP_068367589.1">
    <property type="nucleotide sequence ID" value="XM_068514600.1"/>
</dbReference>
<organism evidence="4 5">
    <name type="scientific">Tritrichomonas foetus</name>
    <dbReference type="NCBI Taxonomy" id="1144522"/>
    <lineage>
        <taxon>Eukaryota</taxon>
        <taxon>Metamonada</taxon>
        <taxon>Parabasalia</taxon>
        <taxon>Tritrichomonadida</taxon>
        <taxon>Tritrichomonadidae</taxon>
        <taxon>Tritrichomonas</taxon>
    </lineage>
</organism>
<evidence type="ECO:0000256" key="3">
    <source>
        <dbReference type="SAM" id="MobiDB-lite"/>
    </source>
</evidence>
<keyword evidence="5" id="KW-1185">Reference proteome</keyword>